<evidence type="ECO:0000256" key="5">
    <source>
        <dbReference type="ARBA" id="ARBA00022803"/>
    </source>
</evidence>
<feature type="region of interest" description="Disordered" evidence="7">
    <location>
        <begin position="74"/>
        <end position="94"/>
    </location>
</feature>
<proteinExistence type="inferred from homology"/>
<dbReference type="SMART" id="SM00028">
    <property type="entry name" value="TPR"/>
    <property type="match status" value="3"/>
</dbReference>
<dbReference type="InterPro" id="IPR047150">
    <property type="entry name" value="SGT"/>
</dbReference>
<feature type="compositionally biased region" description="Acidic residues" evidence="7">
    <location>
        <begin position="216"/>
        <end position="226"/>
    </location>
</feature>
<keyword evidence="3" id="KW-0963">Cytoplasm</keyword>
<dbReference type="Pfam" id="PF16546">
    <property type="entry name" value="SGTA_dimer"/>
    <property type="match status" value="1"/>
</dbReference>
<comment type="subcellular location">
    <subcellularLocation>
        <location evidence="1">Cytoplasm</location>
    </subcellularLocation>
</comment>
<dbReference type="PROSITE" id="PS50005">
    <property type="entry name" value="TPR"/>
    <property type="match status" value="3"/>
</dbReference>
<dbReference type="OrthoDB" id="2335338at2759"/>
<dbReference type="Gene3D" id="1.25.40.10">
    <property type="entry name" value="Tetratricopeptide repeat domain"/>
    <property type="match status" value="1"/>
</dbReference>
<dbReference type="FunFam" id="1.25.40.10:FF:000020">
    <property type="entry name" value="Stress-induced phosphoprotein 1"/>
    <property type="match status" value="1"/>
</dbReference>
<protein>
    <recommendedName>
        <fullName evidence="8">SGTA homodimerisation domain-containing protein</fullName>
    </recommendedName>
</protein>
<evidence type="ECO:0000256" key="3">
    <source>
        <dbReference type="ARBA" id="ARBA00022490"/>
    </source>
</evidence>
<evidence type="ECO:0000259" key="8">
    <source>
        <dbReference type="Pfam" id="PF16546"/>
    </source>
</evidence>
<accession>A0A1J8PED9</accession>
<dbReference type="EMBL" id="LVVM01006603">
    <property type="protein sequence ID" value="OJA07622.1"/>
    <property type="molecule type" value="Genomic_DNA"/>
</dbReference>
<dbReference type="PROSITE" id="PS50293">
    <property type="entry name" value="TPR_REGION"/>
    <property type="match status" value="1"/>
</dbReference>
<feature type="compositionally biased region" description="Polar residues" evidence="7">
    <location>
        <begin position="198"/>
        <end position="210"/>
    </location>
</feature>
<feature type="repeat" description="TPR" evidence="6">
    <location>
        <begin position="132"/>
        <end position="165"/>
    </location>
</feature>
<evidence type="ECO:0000256" key="4">
    <source>
        <dbReference type="ARBA" id="ARBA00022737"/>
    </source>
</evidence>
<dbReference type="InterPro" id="IPR032374">
    <property type="entry name" value="SGTA_dimer"/>
</dbReference>
<evidence type="ECO:0000256" key="2">
    <source>
        <dbReference type="ARBA" id="ARBA00008175"/>
    </source>
</evidence>
<dbReference type="Pfam" id="PF00515">
    <property type="entry name" value="TPR_1"/>
    <property type="match status" value="1"/>
</dbReference>
<feature type="repeat" description="TPR" evidence="6">
    <location>
        <begin position="166"/>
        <end position="199"/>
    </location>
</feature>
<name>A0A1J8PED9_9AGAM</name>
<evidence type="ECO:0000313" key="10">
    <source>
        <dbReference type="Proteomes" id="UP000183567"/>
    </source>
</evidence>
<dbReference type="GO" id="GO:0060090">
    <property type="term" value="F:molecular adaptor activity"/>
    <property type="evidence" value="ECO:0007669"/>
    <property type="project" value="TreeGrafter"/>
</dbReference>
<organism evidence="9 10">
    <name type="scientific">Rhizopogon vesiculosus</name>
    <dbReference type="NCBI Taxonomy" id="180088"/>
    <lineage>
        <taxon>Eukaryota</taxon>
        <taxon>Fungi</taxon>
        <taxon>Dikarya</taxon>
        <taxon>Basidiomycota</taxon>
        <taxon>Agaricomycotina</taxon>
        <taxon>Agaricomycetes</taxon>
        <taxon>Agaricomycetidae</taxon>
        <taxon>Boletales</taxon>
        <taxon>Suillineae</taxon>
        <taxon>Rhizopogonaceae</taxon>
        <taxon>Rhizopogon</taxon>
    </lineage>
</organism>
<dbReference type="SUPFAM" id="SSF48452">
    <property type="entry name" value="TPR-like"/>
    <property type="match status" value="1"/>
</dbReference>
<reference evidence="9 10" key="1">
    <citation type="submission" date="2016-03" db="EMBL/GenBank/DDBJ databases">
        <title>Comparative genomics of the ectomycorrhizal sister species Rhizopogon vinicolor and Rhizopogon vesiculosus (Basidiomycota: Boletales) reveals a divergence of the mating type B locus.</title>
        <authorList>
            <person name="Mujic A.B."/>
            <person name="Kuo A."/>
            <person name="Tritt A."/>
            <person name="Lipzen A."/>
            <person name="Chen C."/>
            <person name="Johnson J."/>
            <person name="Sharma A."/>
            <person name="Barry K."/>
            <person name="Grigoriev I.V."/>
            <person name="Spatafora J.W."/>
        </authorList>
    </citation>
    <scope>NUCLEOTIDE SEQUENCE [LARGE SCALE GENOMIC DNA]</scope>
    <source>
        <strain evidence="9 10">AM-OR11-056</strain>
    </source>
</reference>
<evidence type="ECO:0000313" key="9">
    <source>
        <dbReference type="EMBL" id="OJA07622.1"/>
    </source>
</evidence>
<comment type="similarity">
    <text evidence="2">Belongs to the SGT family.</text>
</comment>
<evidence type="ECO:0000256" key="7">
    <source>
        <dbReference type="SAM" id="MobiDB-lite"/>
    </source>
</evidence>
<evidence type="ECO:0000256" key="6">
    <source>
        <dbReference type="PROSITE-ProRule" id="PRU00339"/>
    </source>
</evidence>
<dbReference type="GO" id="GO:0006620">
    <property type="term" value="P:post-translational protein targeting to endoplasmic reticulum membrane"/>
    <property type="evidence" value="ECO:0007669"/>
    <property type="project" value="TreeGrafter"/>
</dbReference>
<feature type="region of interest" description="Disordered" evidence="7">
    <location>
        <begin position="197"/>
        <end position="250"/>
    </location>
</feature>
<dbReference type="FunFam" id="1.20.5.420:FF:000005">
    <property type="entry name" value="Hsc70 cochaperone (SGT), putative"/>
    <property type="match status" value="1"/>
</dbReference>
<dbReference type="GO" id="GO:0016020">
    <property type="term" value="C:membrane"/>
    <property type="evidence" value="ECO:0007669"/>
    <property type="project" value="TreeGrafter"/>
</dbReference>
<dbReference type="PANTHER" id="PTHR45831:SF2">
    <property type="entry name" value="LD24721P"/>
    <property type="match status" value="1"/>
</dbReference>
<dbReference type="Gene3D" id="1.20.5.420">
    <property type="entry name" value="Immunoglobulin FC, subunit C"/>
    <property type="match status" value="1"/>
</dbReference>
<feature type="repeat" description="TPR" evidence="6">
    <location>
        <begin position="98"/>
        <end position="131"/>
    </location>
</feature>
<sequence length="344" mass="36307">MADKKQQLVLSIIDFLNQSIDDGTVKQDDREGLEVAIQCIGEAFGVDPSDDNQRGRLSTQVKLQTIFDVFLKTRDKAGPSPAPAATPSAPSAEDKIKAEKLKQTGNMHMTAKKHEQAIDAYTKAITLDSTNPVYYSNRAAAYASKGDHASAILDAEKAIEVDPAFVKAYSRLGHAHYTLGDYKSAAAAFKKGIELDPTNANLKSGLQNATDRMPSEDDDDDDDDDGPPPLVPEGDLPQSSTSSIPRAGAGAGAGGLGGMADMFRGMGGGAGGGMPDLASMMNNPMMMQMAQQMMANGGLERLMSNPNVANMMNRMQSGGAAPSMEELMSDPDLKNLAGQFGGGR</sequence>
<keyword evidence="4" id="KW-0677">Repeat</keyword>
<dbReference type="Pfam" id="PF13414">
    <property type="entry name" value="TPR_11"/>
    <property type="match status" value="1"/>
</dbReference>
<dbReference type="InterPro" id="IPR011990">
    <property type="entry name" value="TPR-like_helical_dom_sf"/>
</dbReference>
<keyword evidence="10" id="KW-1185">Reference proteome</keyword>
<comment type="caution">
    <text evidence="9">The sequence shown here is derived from an EMBL/GenBank/DDBJ whole genome shotgun (WGS) entry which is preliminary data.</text>
</comment>
<keyword evidence="5 6" id="KW-0802">TPR repeat</keyword>
<feature type="domain" description="SGTA homodimerisation" evidence="8">
    <location>
        <begin position="5"/>
        <end position="68"/>
    </location>
</feature>
<dbReference type="STRING" id="180088.A0A1J8PED9"/>
<gene>
    <name evidence="9" type="ORF">AZE42_01115</name>
</gene>
<evidence type="ECO:0000256" key="1">
    <source>
        <dbReference type="ARBA" id="ARBA00004496"/>
    </source>
</evidence>
<dbReference type="Proteomes" id="UP000183567">
    <property type="component" value="Unassembled WGS sequence"/>
</dbReference>
<dbReference type="PANTHER" id="PTHR45831">
    <property type="entry name" value="LD24721P"/>
    <property type="match status" value="1"/>
</dbReference>
<dbReference type="AlphaFoldDB" id="A0A1J8PED9"/>
<dbReference type="InterPro" id="IPR019734">
    <property type="entry name" value="TPR_rpt"/>
</dbReference>
<dbReference type="GO" id="GO:0072380">
    <property type="term" value="C:TRC complex"/>
    <property type="evidence" value="ECO:0007669"/>
    <property type="project" value="TreeGrafter"/>
</dbReference>